<proteinExistence type="predicted"/>
<gene>
    <name evidence="5" type="ORF">Dia5BBH33_05510</name>
</gene>
<dbReference type="Pfam" id="PF16656">
    <property type="entry name" value="Pur_ac_phosph_N"/>
    <property type="match status" value="1"/>
</dbReference>
<evidence type="ECO:0000259" key="4">
    <source>
        <dbReference type="Pfam" id="PF16656"/>
    </source>
</evidence>
<sequence length="426" mass="48124">MKKTLKIAACVMALCAAVSIAGCSSSGSSGKAASGEVKETMRPYSVRQVVAADNEHGRTIMWQMTNGKEDSLEYRKAGSNDIRSVKAVSKELKGDKGVSDSFVYTARLDNLEKGTDYEYRTRQGNEVSKWYPLATDNGGKFKAIVTSDSQSSDYSDWEKLFKDAASRNPDAAFFIDLGDIVDNGQDEYQWQAWFKTVADTIDKIPVAPAVGNHEAYSLDWKETMPERYLTHFSLPKNGDDKLANHYYSFDWGDVHFTVLDTSLVEEKQWVPDLFEKEKAWAEKDITSSKKKWKVVLMHKDPLQYSFADPSRPAREEGFSDEGKEFMPIFDKTGVDLVLSAHLHTYRDRGHIYDFKRADHGPVYVILGLGGNVRYPGLWKRHALDEYVAPQPETDNYNVFEADDNQLVLSGYLPDGTLLHQTIVRKD</sequence>
<evidence type="ECO:0000256" key="2">
    <source>
        <dbReference type="SAM" id="SignalP"/>
    </source>
</evidence>
<dbReference type="RefSeq" id="WP_232518077.1">
    <property type="nucleotide sequence ID" value="NZ_AP019697.1"/>
</dbReference>
<dbReference type="EMBL" id="AP019697">
    <property type="protein sequence ID" value="BBK24616.1"/>
    <property type="molecule type" value="Genomic_DNA"/>
</dbReference>
<dbReference type="SUPFAM" id="SSF49363">
    <property type="entry name" value="Purple acid phosphatase, N-terminal domain"/>
    <property type="match status" value="1"/>
</dbReference>
<name>A0A8D4UTT4_9FIRM</name>
<feature type="domain" description="Purple acid phosphatase N-terminal" evidence="4">
    <location>
        <begin position="43"/>
        <end position="133"/>
    </location>
</feature>
<evidence type="ECO:0000313" key="6">
    <source>
        <dbReference type="Proteomes" id="UP000320585"/>
    </source>
</evidence>
<dbReference type="Gene3D" id="3.60.21.10">
    <property type="match status" value="1"/>
</dbReference>
<dbReference type="InterPro" id="IPR029052">
    <property type="entry name" value="Metallo-depent_PP-like"/>
</dbReference>
<organism evidence="5 6">
    <name type="scientific">Dialister hominis</name>
    <dbReference type="NCBI Taxonomy" id="2582419"/>
    <lineage>
        <taxon>Bacteria</taxon>
        <taxon>Bacillati</taxon>
        <taxon>Bacillota</taxon>
        <taxon>Negativicutes</taxon>
        <taxon>Veillonellales</taxon>
        <taxon>Veillonellaceae</taxon>
        <taxon>Dialister</taxon>
    </lineage>
</organism>
<accession>A0A8D4UTT4</accession>
<dbReference type="PROSITE" id="PS51257">
    <property type="entry name" value="PROKAR_LIPOPROTEIN"/>
    <property type="match status" value="1"/>
</dbReference>
<dbReference type="Pfam" id="PF00149">
    <property type="entry name" value="Metallophos"/>
    <property type="match status" value="1"/>
</dbReference>
<keyword evidence="1 2" id="KW-0732">Signal</keyword>
<dbReference type="Proteomes" id="UP000320585">
    <property type="component" value="Chromosome"/>
</dbReference>
<reference evidence="6" key="1">
    <citation type="submission" date="2019-05" db="EMBL/GenBank/DDBJ databases">
        <title>Complete genome sequencing of Dialister sp. strain 5BBH33.</title>
        <authorList>
            <person name="Sakamoto M."/>
            <person name="Murakami T."/>
            <person name="Mori H."/>
        </authorList>
    </citation>
    <scope>NUCLEOTIDE SEQUENCE [LARGE SCALE GENOMIC DNA]</scope>
    <source>
        <strain evidence="6">5BBH33</strain>
    </source>
</reference>
<feature type="chain" id="PRO_5038992397" description="Metallophosphoesterase" evidence="2">
    <location>
        <begin position="22"/>
        <end position="426"/>
    </location>
</feature>
<evidence type="ECO:0000256" key="1">
    <source>
        <dbReference type="ARBA" id="ARBA00022729"/>
    </source>
</evidence>
<dbReference type="Gene3D" id="2.60.40.380">
    <property type="entry name" value="Purple acid phosphatase-like, N-terminal"/>
    <property type="match status" value="1"/>
</dbReference>
<dbReference type="KEGG" id="dho:Dia5BBH33_05510"/>
<dbReference type="GeneID" id="92715769"/>
<protein>
    <recommendedName>
        <fullName evidence="7">Metallophosphoesterase</fullName>
    </recommendedName>
</protein>
<dbReference type="InterPro" id="IPR004843">
    <property type="entry name" value="Calcineurin-like_PHP"/>
</dbReference>
<dbReference type="InterPro" id="IPR008963">
    <property type="entry name" value="Purple_acid_Pase-like_N"/>
</dbReference>
<evidence type="ECO:0000313" key="5">
    <source>
        <dbReference type="EMBL" id="BBK24616.1"/>
    </source>
</evidence>
<dbReference type="GO" id="GO:0003993">
    <property type="term" value="F:acid phosphatase activity"/>
    <property type="evidence" value="ECO:0007669"/>
    <property type="project" value="InterPro"/>
</dbReference>
<dbReference type="SUPFAM" id="SSF56300">
    <property type="entry name" value="Metallo-dependent phosphatases"/>
    <property type="match status" value="1"/>
</dbReference>
<dbReference type="PANTHER" id="PTHR45867">
    <property type="entry name" value="PURPLE ACID PHOSPHATASE"/>
    <property type="match status" value="1"/>
</dbReference>
<dbReference type="GO" id="GO:0046872">
    <property type="term" value="F:metal ion binding"/>
    <property type="evidence" value="ECO:0007669"/>
    <property type="project" value="InterPro"/>
</dbReference>
<feature type="signal peptide" evidence="2">
    <location>
        <begin position="1"/>
        <end position="21"/>
    </location>
</feature>
<keyword evidence="6" id="KW-1185">Reference proteome</keyword>
<evidence type="ECO:0008006" key="7">
    <source>
        <dbReference type="Google" id="ProtNLM"/>
    </source>
</evidence>
<feature type="domain" description="Calcineurin-like phosphoesterase" evidence="3">
    <location>
        <begin position="142"/>
        <end position="345"/>
    </location>
</feature>
<evidence type="ECO:0000259" key="3">
    <source>
        <dbReference type="Pfam" id="PF00149"/>
    </source>
</evidence>
<dbReference type="AlphaFoldDB" id="A0A8D4UTT4"/>
<dbReference type="InterPro" id="IPR015914">
    <property type="entry name" value="PAPs_N"/>
</dbReference>
<dbReference type="PANTHER" id="PTHR45867:SF3">
    <property type="entry name" value="ACID PHOSPHATASE TYPE 7"/>
    <property type="match status" value="1"/>
</dbReference>